<evidence type="ECO:0000313" key="3">
    <source>
        <dbReference type="Proteomes" id="UP001208771"/>
    </source>
</evidence>
<reference evidence="2" key="1">
    <citation type="submission" date="2022-07" db="EMBL/GenBank/DDBJ databases">
        <title>Ectorhizobium quercum gen.nov., sp. nov.</title>
        <authorList>
            <person name="Ma T."/>
            <person name="Li Y."/>
        </authorList>
    </citation>
    <scope>NUCLEOTIDE SEQUENCE</scope>
    <source>
        <strain evidence="2">BDR2-2</strain>
    </source>
</reference>
<dbReference type="PANTHER" id="PTHR47043:SF1">
    <property type="entry name" value="UDP-N-ACETYLGLUCOSAMINE TRANSFERASE SUBUNIT ALG13"/>
    <property type="match status" value="1"/>
</dbReference>
<sequence length="160" mass="17800">MIVVTVGTQLPFDRLIKAVDDLAVKIPHKVFAQTGKGTYQPRNIEYSATVVAGEFDRMLSECRVIVAHAGIGTVIKALKYKKPIILVPRRAALNEHRNDHQMATVSKLRHRAGIYVAEDEDELFGLLTTDLEAASPETFTTPGRHKLQAFILDEIHKSVV</sequence>
<dbReference type="RefSeq" id="WP_306412207.1">
    <property type="nucleotide sequence ID" value="NZ_JANFPI010000004.1"/>
</dbReference>
<dbReference type="InterPro" id="IPR007235">
    <property type="entry name" value="Glyco_trans_28_C"/>
</dbReference>
<dbReference type="SUPFAM" id="SSF53756">
    <property type="entry name" value="UDP-Glycosyltransferase/glycogen phosphorylase"/>
    <property type="match status" value="1"/>
</dbReference>
<dbReference type="InterPro" id="IPR052474">
    <property type="entry name" value="UDP-GlcNAc_transferase"/>
</dbReference>
<proteinExistence type="predicted"/>
<dbReference type="PANTHER" id="PTHR47043">
    <property type="entry name" value="UDP-N-ACETYLGLUCOSAMINE TRANSFERASE SUBUNIT ALG13"/>
    <property type="match status" value="1"/>
</dbReference>
<gene>
    <name evidence="2" type="ORF">NOF55_15060</name>
</gene>
<dbReference type="Proteomes" id="UP001208771">
    <property type="component" value="Unassembled WGS sequence"/>
</dbReference>
<dbReference type="GO" id="GO:0016758">
    <property type="term" value="F:hexosyltransferase activity"/>
    <property type="evidence" value="ECO:0007669"/>
    <property type="project" value="InterPro"/>
</dbReference>
<evidence type="ECO:0000313" key="2">
    <source>
        <dbReference type="EMBL" id="MCX8998432.1"/>
    </source>
</evidence>
<dbReference type="Gene3D" id="3.40.50.2000">
    <property type="entry name" value="Glycogen Phosphorylase B"/>
    <property type="match status" value="1"/>
</dbReference>
<name>A0AAE3N4M3_9HYPH</name>
<dbReference type="AlphaFoldDB" id="A0AAE3N4M3"/>
<feature type="domain" description="Glycosyl transferase family 28 C-terminal" evidence="1">
    <location>
        <begin position="1"/>
        <end position="120"/>
    </location>
</feature>
<keyword evidence="3" id="KW-1185">Reference proteome</keyword>
<organism evidence="2 3">
    <name type="scientific">Ectorhizobium quercum</name>
    <dbReference type="NCBI Taxonomy" id="2965071"/>
    <lineage>
        <taxon>Bacteria</taxon>
        <taxon>Pseudomonadati</taxon>
        <taxon>Pseudomonadota</taxon>
        <taxon>Alphaproteobacteria</taxon>
        <taxon>Hyphomicrobiales</taxon>
        <taxon>Rhizobiaceae</taxon>
        <taxon>Ectorhizobium</taxon>
    </lineage>
</organism>
<evidence type="ECO:0000259" key="1">
    <source>
        <dbReference type="Pfam" id="PF04101"/>
    </source>
</evidence>
<accession>A0AAE3N4M3</accession>
<comment type="caution">
    <text evidence="2">The sequence shown here is derived from an EMBL/GenBank/DDBJ whole genome shotgun (WGS) entry which is preliminary data.</text>
</comment>
<protein>
    <submittedName>
        <fullName evidence="2">Glucuronosyltransferase</fullName>
    </submittedName>
</protein>
<dbReference type="GO" id="GO:0006488">
    <property type="term" value="P:dolichol-linked oligosaccharide biosynthetic process"/>
    <property type="evidence" value="ECO:0007669"/>
    <property type="project" value="TreeGrafter"/>
</dbReference>
<dbReference type="EMBL" id="JANFPI010000004">
    <property type="protein sequence ID" value="MCX8998432.1"/>
    <property type="molecule type" value="Genomic_DNA"/>
</dbReference>
<dbReference type="Pfam" id="PF04101">
    <property type="entry name" value="Glyco_tran_28_C"/>
    <property type="match status" value="1"/>
</dbReference>